<evidence type="ECO:0000256" key="8">
    <source>
        <dbReference type="ARBA" id="ARBA00030881"/>
    </source>
</evidence>
<proteinExistence type="inferred from homology"/>
<dbReference type="GO" id="GO:0071555">
    <property type="term" value="P:cell wall organization"/>
    <property type="evidence" value="ECO:0007669"/>
    <property type="project" value="UniProtKB-KW"/>
</dbReference>
<evidence type="ECO:0000256" key="7">
    <source>
        <dbReference type="ARBA" id="ARBA00023316"/>
    </source>
</evidence>
<keyword evidence="5" id="KW-0749">Sporulation</keyword>
<dbReference type="GO" id="GO:0009254">
    <property type="term" value="P:peptidoglycan turnover"/>
    <property type="evidence" value="ECO:0007669"/>
    <property type="project" value="TreeGrafter"/>
</dbReference>
<dbReference type="InterPro" id="IPR002502">
    <property type="entry name" value="Amidase_domain"/>
</dbReference>
<comment type="catalytic activity">
    <reaction evidence="1">
        <text>Hydrolyzes the link between N-acetylmuramoyl residues and L-amino acid residues in certain cell-wall glycopeptides.</text>
        <dbReference type="EC" id="3.5.1.28"/>
    </reaction>
</comment>
<evidence type="ECO:0000259" key="10">
    <source>
        <dbReference type="SMART" id="SM00644"/>
    </source>
</evidence>
<dbReference type="GO" id="GO:0008745">
    <property type="term" value="F:N-acetylmuramoyl-L-alanine amidase activity"/>
    <property type="evidence" value="ECO:0007669"/>
    <property type="project" value="UniProtKB-EC"/>
</dbReference>
<keyword evidence="4" id="KW-0378">Hydrolase</keyword>
<gene>
    <name evidence="11" type="ORF">FO599_35660</name>
</gene>
<dbReference type="InterPro" id="IPR051206">
    <property type="entry name" value="NAMLAA_amidase_2"/>
</dbReference>
<reference evidence="11" key="1">
    <citation type="submission" date="2019-07" db="EMBL/GenBank/DDBJ databases">
        <title>Phylogenomic Reclassification of ATCC Bacillus Strains and Various Taxa within the Genus Bacillus.</title>
        <authorList>
            <person name="Riojas M.A."/>
            <person name="Frank A.M."/>
            <person name="Fenn S.L."/>
            <person name="King S.P."/>
            <person name="Brower S.M."/>
            <person name="Hazbon M.H."/>
        </authorList>
    </citation>
    <scope>NUCLEOTIDE SEQUENCE</scope>
    <source>
        <strain evidence="11">ATCC 35646</strain>
    </source>
</reference>
<dbReference type="GO" id="GO:0009253">
    <property type="term" value="P:peptidoglycan catabolic process"/>
    <property type="evidence" value="ECO:0007669"/>
    <property type="project" value="InterPro"/>
</dbReference>
<dbReference type="AlphaFoldDB" id="A0AB35PNL6"/>
<dbReference type="GO" id="GO:0030435">
    <property type="term" value="P:sporulation resulting in formation of a cellular spore"/>
    <property type="evidence" value="ECO:0007669"/>
    <property type="project" value="UniProtKB-KW"/>
</dbReference>
<evidence type="ECO:0000313" key="11">
    <source>
        <dbReference type="EMBL" id="MDR4181193.1"/>
    </source>
</evidence>
<name>A0AB35PNL6_BACTU</name>
<evidence type="ECO:0000256" key="9">
    <source>
        <dbReference type="ARBA" id="ARBA00032390"/>
    </source>
</evidence>
<dbReference type="Pfam" id="PF01510">
    <property type="entry name" value="Amidase_2"/>
    <property type="match status" value="1"/>
</dbReference>
<dbReference type="Proteomes" id="UP001181533">
    <property type="component" value="Unassembled WGS sequence"/>
</dbReference>
<comment type="caution">
    <text evidence="11">The sequence shown here is derived from an EMBL/GenBank/DDBJ whole genome shotgun (WGS) entry which is preliminary data.</text>
</comment>
<dbReference type="SMART" id="SM00644">
    <property type="entry name" value="Ami_2"/>
    <property type="match status" value="1"/>
</dbReference>
<dbReference type="PANTHER" id="PTHR30417:SF11">
    <property type="entry name" value="N-ACETYLMURAMOYL-L-ALANINE AMIDASE XLYA"/>
    <property type="match status" value="1"/>
</dbReference>
<keyword evidence="7" id="KW-0961">Cell wall biogenesis/degradation</keyword>
<evidence type="ECO:0000256" key="4">
    <source>
        <dbReference type="ARBA" id="ARBA00022801"/>
    </source>
</evidence>
<dbReference type="EMBL" id="VKQN01000272">
    <property type="protein sequence ID" value="MDR4181193.1"/>
    <property type="molecule type" value="Genomic_DNA"/>
</dbReference>
<comment type="similarity">
    <text evidence="2">Belongs to the N-acetylmuramoyl-L-alanine amidase 2 family.</text>
</comment>
<dbReference type="RefSeq" id="WP_309415005.1">
    <property type="nucleotide sequence ID" value="NZ_VKQN01000272.1"/>
</dbReference>
<feature type="non-terminal residue" evidence="11">
    <location>
        <position position="168"/>
    </location>
</feature>
<dbReference type="InterPro" id="IPR036505">
    <property type="entry name" value="Amidase/PGRP_sf"/>
</dbReference>
<sequence>TKRYGTLAGTKLVESIVPAGNIAIRPRTPMKGRYITIHETANTERGANAEAHAKYLYNQATQGTFRTASWHFTVDDKQIYQHLPTNENGWHAGDGNGPGNRESIGIEIAVNQDGDYNKALENAKRLAGYLMNKEGIPASNIVKHHNWSGKKCPDIMLSRGNFAGLVQG</sequence>
<evidence type="ECO:0000256" key="3">
    <source>
        <dbReference type="ARBA" id="ARBA00011901"/>
    </source>
</evidence>
<protein>
    <recommendedName>
        <fullName evidence="3">N-acetylmuramoyl-L-alanine amidase</fullName>
        <ecNumber evidence="3">3.5.1.28</ecNumber>
    </recommendedName>
    <alternativeName>
        <fullName evidence="9">Autolysin</fullName>
    </alternativeName>
    <alternativeName>
        <fullName evidence="8">Cell wall hydrolase</fullName>
    </alternativeName>
</protein>
<evidence type="ECO:0000256" key="6">
    <source>
        <dbReference type="ARBA" id="ARBA00023287"/>
    </source>
</evidence>
<dbReference type="CDD" id="cd06583">
    <property type="entry name" value="PGRP"/>
    <property type="match status" value="1"/>
</dbReference>
<dbReference type="PANTHER" id="PTHR30417">
    <property type="entry name" value="N-ACETYLMURAMOYL-L-ALANINE AMIDASE AMID"/>
    <property type="match status" value="1"/>
</dbReference>
<evidence type="ECO:0000313" key="12">
    <source>
        <dbReference type="Proteomes" id="UP001181533"/>
    </source>
</evidence>
<dbReference type="SUPFAM" id="SSF55846">
    <property type="entry name" value="N-acetylmuramoyl-L-alanine amidase-like"/>
    <property type="match status" value="1"/>
</dbReference>
<feature type="non-terminal residue" evidence="11">
    <location>
        <position position="1"/>
    </location>
</feature>
<evidence type="ECO:0000256" key="1">
    <source>
        <dbReference type="ARBA" id="ARBA00001561"/>
    </source>
</evidence>
<keyword evidence="6" id="KW-0178">Competence</keyword>
<accession>A0AB35PNL6</accession>
<dbReference type="EC" id="3.5.1.28" evidence="3"/>
<dbReference type="Gene3D" id="3.40.80.10">
    <property type="entry name" value="Peptidoglycan recognition protein-like"/>
    <property type="match status" value="1"/>
</dbReference>
<dbReference type="GO" id="GO:0030420">
    <property type="term" value="P:establishment of competence for transformation"/>
    <property type="evidence" value="ECO:0007669"/>
    <property type="project" value="UniProtKB-KW"/>
</dbReference>
<evidence type="ECO:0000256" key="2">
    <source>
        <dbReference type="ARBA" id="ARBA00007553"/>
    </source>
</evidence>
<feature type="domain" description="N-acetylmuramoyl-L-alanine amidase" evidence="10">
    <location>
        <begin position="22"/>
        <end position="160"/>
    </location>
</feature>
<evidence type="ECO:0000256" key="5">
    <source>
        <dbReference type="ARBA" id="ARBA00022969"/>
    </source>
</evidence>
<organism evidence="11 12">
    <name type="scientific">Bacillus thuringiensis</name>
    <dbReference type="NCBI Taxonomy" id="1428"/>
    <lineage>
        <taxon>Bacteria</taxon>
        <taxon>Bacillati</taxon>
        <taxon>Bacillota</taxon>
        <taxon>Bacilli</taxon>
        <taxon>Bacillales</taxon>
        <taxon>Bacillaceae</taxon>
        <taxon>Bacillus</taxon>
        <taxon>Bacillus cereus group</taxon>
    </lineage>
</organism>